<evidence type="ECO:0000256" key="5">
    <source>
        <dbReference type="ARBA" id="ARBA00022729"/>
    </source>
</evidence>
<keyword evidence="7" id="KW-0998">Cell outer membrane</keyword>
<dbReference type="AlphaFoldDB" id="A0AA88FIN0"/>
<dbReference type="PANTHER" id="PTHR30069">
    <property type="entry name" value="TONB-DEPENDENT OUTER MEMBRANE RECEPTOR"/>
    <property type="match status" value="1"/>
</dbReference>
<keyword evidence="3" id="KW-1134">Transmembrane beta strand</keyword>
<dbReference type="GO" id="GO:0009279">
    <property type="term" value="C:cell outer membrane"/>
    <property type="evidence" value="ECO:0007669"/>
    <property type="project" value="UniProtKB-SubCell"/>
</dbReference>
<dbReference type="EMBL" id="VTWU01000003">
    <property type="protein sequence ID" value="KAA9333215.1"/>
    <property type="molecule type" value="Genomic_DNA"/>
</dbReference>
<feature type="chain" id="PRO_5041681898" evidence="8">
    <location>
        <begin position="21"/>
        <end position="916"/>
    </location>
</feature>
<organism evidence="10 11">
    <name type="scientific">Hymenobacter busanensis</name>
    <dbReference type="NCBI Taxonomy" id="2607656"/>
    <lineage>
        <taxon>Bacteria</taxon>
        <taxon>Pseudomonadati</taxon>
        <taxon>Bacteroidota</taxon>
        <taxon>Cytophagia</taxon>
        <taxon>Cytophagales</taxon>
        <taxon>Hymenobacteraceae</taxon>
        <taxon>Hymenobacter</taxon>
    </lineage>
</organism>
<keyword evidence="4" id="KW-0812">Transmembrane</keyword>
<feature type="signal peptide" evidence="8">
    <location>
        <begin position="1"/>
        <end position="20"/>
    </location>
</feature>
<evidence type="ECO:0000313" key="11">
    <source>
        <dbReference type="Proteomes" id="UP000326380"/>
    </source>
</evidence>
<dbReference type="Gene3D" id="2.170.130.10">
    <property type="entry name" value="TonB-dependent receptor, plug domain"/>
    <property type="match status" value="1"/>
</dbReference>
<accession>A0AA88FIN0</accession>
<evidence type="ECO:0000259" key="9">
    <source>
        <dbReference type="Pfam" id="PF07715"/>
    </source>
</evidence>
<comment type="caution">
    <text evidence="10">The sequence shown here is derived from an EMBL/GenBank/DDBJ whole genome shotgun (WGS) entry which is preliminary data.</text>
</comment>
<name>A0AA88FIN0_9BACT</name>
<evidence type="ECO:0000256" key="6">
    <source>
        <dbReference type="ARBA" id="ARBA00023136"/>
    </source>
</evidence>
<dbReference type="Gene3D" id="2.40.170.20">
    <property type="entry name" value="TonB-dependent receptor, beta-barrel domain"/>
    <property type="match status" value="1"/>
</dbReference>
<evidence type="ECO:0000256" key="8">
    <source>
        <dbReference type="SAM" id="SignalP"/>
    </source>
</evidence>
<keyword evidence="2" id="KW-0813">Transport</keyword>
<evidence type="ECO:0000256" key="1">
    <source>
        <dbReference type="ARBA" id="ARBA00004571"/>
    </source>
</evidence>
<keyword evidence="5 8" id="KW-0732">Signal</keyword>
<dbReference type="SUPFAM" id="SSF56935">
    <property type="entry name" value="Porins"/>
    <property type="match status" value="1"/>
</dbReference>
<dbReference type="GO" id="GO:0044718">
    <property type="term" value="P:siderophore transmembrane transport"/>
    <property type="evidence" value="ECO:0007669"/>
    <property type="project" value="TreeGrafter"/>
</dbReference>
<evidence type="ECO:0000256" key="7">
    <source>
        <dbReference type="ARBA" id="ARBA00023237"/>
    </source>
</evidence>
<dbReference type="InterPro" id="IPR036942">
    <property type="entry name" value="Beta-barrel_TonB_sf"/>
</dbReference>
<evidence type="ECO:0000313" key="10">
    <source>
        <dbReference type="EMBL" id="KAA9333215.1"/>
    </source>
</evidence>
<comment type="subcellular location">
    <subcellularLocation>
        <location evidence="1">Cell outer membrane</location>
        <topology evidence="1">Multi-pass membrane protein</topology>
    </subcellularLocation>
</comment>
<proteinExistence type="predicted"/>
<keyword evidence="6" id="KW-0472">Membrane</keyword>
<dbReference type="Pfam" id="PF07715">
    <property type="entry name" value="Plug"/>
    <property type="match status" value="1"/>
</dbReference>
<keyword evidence="11" id="KW-1185">Reference proteome</keyword>
<dbReference type="PANTHER" id="PTHR30069:SF29">
    <property type="entry name" value="HEMOGLOBIN AND HEMOGLOBIN-HAPTOGLOBIN-BINDING PROTEIN 1-RELATED"/>
    <property type="match status" value="1"/>
</dbReference>
<evidence type="ECO:0000256" key="3">
    <source>
        <dbReference type="ARBA" id="ARBA00022452"/>
    </source>
</evidence>
<dbReference type="Proteomes" id="UP000326380">
    <property type="component" value="Unassembled WGS sequence"/>
</dbReference>
<dbReference type="InterPro" id="IPR039426">
    <property type="entry name" value="TonB-dep_rcpt-like"/>
</dbReference>
<dbReference type="GO" id="GO:0015344">
    <property type="term" value="F:siderophore uptake transmembrane transporter activity"/>
    <property type="evidence" value="ECO:0007669"/>
    <property type="project" value="TreeGrafter"/>
</dbReference>
<reference evidence="10 11" key="1">
    <citation type="submission" date="2019-09" db="EMBL/GenBank/DDBJ databases">
        <title>Genome sequence of Hymenobacter sp. M3.</title>
        <authorList>
            <person name="Srinivasan S."/>
        </authorList>
    </citation>
    <scope>NUCLEOTIDE SEQUENCE [LARGE SCALE GENOMIC DNA]</scope>
    <source>
        <strain evidence="10 11">M3</strain>
    </source>
</reference>
<protein>
    <submittedName>
        <fullName evidence="10">TonB-dependent receptor plug domain-containing protein</fullName>
    </submittedName>
</protein>
<feature type="domain" description="TonB-dependent receptor plug" evidence="9">
    <location>
        <begin position="71"/>
        <end position="179"/>
    </location>
</feature>
<gene>
    <name evidence="10" type="ORF">F0P96_09565</name>
</gene>
<keyword evidence="10" id="KW-0675">Receptor</keyword>
<sequence length="916" mass="100169">MIRHVSAWTLAVASAASAFAQQPEPLAPRIAQLVAVQPDSLPRVFLLGSFSCPAFGVRISQAYNMLPLVPVQEQLRQVAGVQVTPYSGAPGAAEAVRIRGAGSIGSNTQPLYVVDDVPVFQYYIPDPGNDAAAPYPTPLPGDWGNNPLLSVATADIDLIEVVKGAQATAQYGAQGQNGVVRIRTRRGAAGAPLRLHYQGYGSLQQAHSRYELLGAQEYALAVNTVAHSRAQASPYTASQAAAFGAGTDWQAEVLHRAAAGQEHHVAFDGGTAHGTRYYVAADYLHQNGVVRASYLNRYGLRLNLDQQVAQQLRLEGGLGLSQTDEHRTDEGVVTQALLALPTQPALGPDGQYSQRDYAYNPLQLVDEAYQAPQQRRLLARLGAFYQLLPGFTAELRGSLERDAQHLRLRRLAPYGGVLPPYATLQQRSGYRQWVIHPAVRFVRTLASVHAVELALEAHQQRSRREGAIAIDIPGEATNKREYDNRQMLQFELLTGAYTYRGRYELRASLRHESVTQLVAYHQRWFPGAQATWHVEQEAFLSDHALLSKLDVWAGWGRSSNQGLAGQAVLQTSAVLGATTRLDVCTQQEAGLQIGLWQDRLDVTASAYQRQTNCTLVYSLPRPVVDNTEQQTVRNRGVEVSIGVDWQAGRLHSTSRLAAALNRNRVVLGTDDNYLFDSYYLFQNGRPLASFYGYRADHIYQSQAEIDADNQAAHAVGGPSLFYQAASTRPGDIRFKDLNGDARITAADQEILGGGLPTHSLTFTQQLSLGRFALQAQIDGLFGYHQMNTALPYLDALPNASFVGATNVSPRVRERLPYIPATSTNGSFLPVERMSDYVLQSGNHARLTSLQLACKVWEKGPRSVQLWAAGYNLLVLTKYRGFDPNVSAAGADARRAGLDDNRSPTSRTIALGVRATL</sequence>
<dbReference type="InterPro" id="IPR012910">
    <property type="entry name" value="Plug_dom"/>
</dbReference>
<evidence type="ECO:0000256" key="2">
    <source>
        <dbReference type="ARBA" id="ARBA00022448"/>
    </source>
</evidence>
<dbReference type="InterPro" id="IPR037066">
    <property type="entry name" value="Plug_dom_sf"/>
</dbReference>
<evidence type="ECO:0000256" key="4">
    <source>
        <dbReference type="ARBA" id="ARBA00022692"/>
    </source>
</evidence>